<dbReference type="RefSeq" id="WP_378292670.1">
    <property type="nucleotide sequence ID" value="NZ_JBHULE010000019.1"/>
</dbReference>
<evidence type="ECO:0000259" key="4">
    <source>
        <dbReference type="Pfam" id="PF12770"/>
    </source>
</evidence>
<keyword evidence="2" id="KW-0812">Transmembrane</keyword>
<evidence type="ECO:0000313" key="6">
    <source>
        <dbReference type="Proteomes" id="UP001597319"/>
    </source>
</evidence>
<dbReference type="EMBL" id="JBHULE010000019">
    <property type="protein sequence ID" value="MFD2563338.1"/>
    <property type="molecule type" value="Genomic_DNA"/>
</dbReference>
<feature type="repeat" description="TPR" evidence="1">
    <location>
        <begin position="280"/>
        <end position="313"/>
    </location>
</feature>
<evidence type="ECO:0000256" key="3">
    <source>
        <dbReference type="SAM" id="SignalP"/>
    </source>
</evidence>
<reference evidence="6" key="1">
    <citation type="journal article" date="2019" name="Int. J. Syst. Evol. Microbiol.">
        <title>The Global Catalogue of Microorganisms (GCM) 10K type strain sequencing project: providing services to taxonomists for standard genome sequencing and annotation.</title>
        <authorList>
            <consortium name="The Broad Institute Genomics Platform"/>
            <consortium name="The Broad Institute Genome Sequencing Center for Infectious Disease"/>
            <person name="Wu L."/>
            <person name="Ma J."/>
        </authorList>
    </citation>
    <scope>NUCLEOTIDE SEQUENCE [LARGE SCALE GENOMIC DNA]</scope>
    <source>
        <strain evidence="6">KCTC 52274</strain>
    </source>
</reference>
<keyword evidence="6" id="KW-1185">Reference proteome</keyword>
<dbReference type="Gene3D" id="6.10.140.1800">
    <property type="match status" value="1"/>
</dbReference>
<feature type="repeat" description="TPR" evidence="1">
    <location>
        <begin position="196"/>
        <end position="229"/>
    </location>
</feature>
<dbReference type="InterPro" id="IPR024983">
    <property type="entry name" value="CHAT_dom"/>
</dbReference>
<evidence type="ECO:0000313" key="5">
    <source>
        <dbReference type="EMBL" id="MFD2563338.1"/>
    </source>
</evidence>
<evidence type="ECO:0000256" key="2">
    <source>
        <dbReference type="SAM" id="Phobius"/>
    </source>
</evidence>
<organism evidence="5 6">
    <name type="scientific">Aquimarina rubra</name>
    <dbReference type="NCBI Taxonomy" id="1920033"/>
    <lineage>
        <taxon>Bacteria</taxon>
        <taxon>Pseudomonadati</taxon>
        <taxon>Bacteroidota</taxon>
        <taxon>Flavobacteriia</taxon>
        <taxon>Flavobacteriales</taxon>
        <taxon>Flavobacteriaceae</taxon>
        <taxon>Aquimarina</taxon>
    </lineage>
</organism>
<dbReference type="Gene3D" id="1.25.40.10">
    <property type="entry name" value="Tetratricopeptide repeat domain"/>
    <property type="match status" value="2"/>
</dbReference>
<feature type="transmembrane region" description="Helical" evidence="2">
    <location>
        <begin position="964"/>
        <end position="983"/>
    </location>
</feature>
<dbReference type="PROSITE" id="PS50005">
    <property type="entry name" value="TPR"/>
    <property type="match status" value="6"/>
</dbReference>
<feature type="domain" description="CHAT" evidence="4">
    <location>
        <begin position="657"/>
        <end position="952"/>
    </location>
</feature>
<dbReference type="SUPFAM" id="SSF48452">
    <property type="entry name" value="TPR-like"/>
    <property type="match status" value="2"/>
</dbReference>
<feature type="repeat" description="TPR" evidence="1">
    <location>
        <begin position="154"/>
        <end position="187"/>
    </location>
</feature>
<dbReference type="PANTHER" id="PTHR10098:SF108">
    <property type="entry name" value="TETRATRICOPEPTIDE REPEAT PROTEIN 28"/>
    <property type="match status" value="1"/>
</dbReference>
<dbReference type="Pfam" id="PF13424">
    <property type="entry name" value="TPR_12"/>
    <property type="match status" value="3"/>
</dbReference>
<keyword evidence="1" id="KW-0802">TPR repeat</keyword>
<dbReference type="PANTHER" id="PTHR10098">
    <property type="entry name" value="RAPSYN-RELATED"/>
    <property type="match status" value="1"/>
</dbReference>
<dbReference type="Pfam" id="PF12770">
    <property type="entry name" value="CHAT"/>
    <property type="match status" value="1"/>
</dbReference>
<feature type="repeat" description="TPR" evidence="1">
    <location>
        <begin position="112"/>
        <end position="145"/>
    </location>
</feature>
<sequence>MYLLRTIVLFLFIATLSFSQTKTANDTILASQYFKKADSLLNDRKLDSSIVYFKKAIPLYEKAKAWERVAGCYNRISENQGGKYQLKKHLLSAKKALEICNTKLSELSMEKARAYNNIGSYYFINSNYSEALSQYEEALRIKLKILPKDHLEISNSYAKIGNIYYEYRNYDLALEQYLKKLEIILNSVGANDEMTANSYNNIGNVYKQKGEYNNALRYLDRSLKIMQSIYGDSSFKVSSYYSNIGNIYKDMEVYYKALEYHKKAIEILENKYGEKYPGLIGDYHNIGIVYHKEKQFELALQFYNKGLEIILERFGDKHTFAAHSYNNFGKAYEELKDYKTALEYYIMSQNIYRDILGENNVRISIAYNYTALAYFKNIEYEKALSYYEKAIKANLKNSNMFFDLNTSIISLEGKANTLKAIFKKDKNYQDLNQSIVVYQKLDSIITDRRLDLNSHSDKLTFAKNAKEVYKGAVEAQILSIDQNLNTLETTFYYSEKSKSNTLKDLLSDSNAKSFSEISQKLTELEKELRINKSFYQSKVNEELSNKEIDSTKLSNYENKLFDISRRQDSLTEVLEKNYPKYHQLKYNNEVISIAEVQQKLDGNTTLLEFFTADSNTYVFTISKNKMAVKELATPKLKEQVEVFRASMTKNYEQYQEISYELYQTLIDPVKDELVGNQLIIVPDGPLWHLNFDLLLSKEETSNNPRTWPYLLKDYAISYANSATLLFDNLGQEKTGPKEDQECLAFSFFSEDNIAITRNLSLETFRSSSMDLPGTREEIKAIANIVNGQYFYGSEATEENFKKHAGAYNILHLALHGDVDNERPENSRLYFTKSKDTIEDNYLYSHELFALDIPAELTVLSACNTGTGKIAKGEGIMSLGNAFQYAGTKSLLLTMWEVSDETTPKIMEYFYTNLKEGKNKAEALQQAKLRFLTTTNEETYHPYYWGGFYLLGDAAAIQFEDNNHLYWWIGIGVLALILLGLFWYRRKYSPLERG</sequence>
<keyword evidence="2" id="KW-0472">Membrane</keyword>
<evidence type="ECO:0000256" key="1">
    <source>
        <dbReference type="PROSITE-ProRule" id="PRU00339"/>
    </source>
</evidence>
<dbReference type="InterPro" id="IPR019734">
    <property type="entry name" value="TPR_rpt"/>
</dbReference>
<feature type="signal peptide" evidence="3">
    <location>
        <begin position="1"/>
        <end position="24"/>
    </location>
</feature>
<gene>
    <name evidence="5" type="ORF">ACFSR1_11725</name>
</gene>
<dbReference type="InterPro" id="IPR011990">
    <property type="entry name" value="TPR-like_helical_dom_sf"/>
</dbReference>
<feature type="repeat" description="TPR" evidence="1">
    <location>
        <begin position="238"/>
        <end position="271"/>
    </location>
</feature>
<comment type="caution">
    <text evidence="5">The sequence shown here is derived from an EMBL/GenBank/DDBJ whole genome shotgun (WGS) entry which is preliminary data.</text>
</comment>
<keyword evidence="3" id="KW-0732">Signal</keyword>
<name>A0ABW5LHP7_9FLAO</name>
<dbReference type="Proteomes" id="UP001597319">
    <property type="component" value="Unassembled WGS sequence"/>
</dbReference>
<keyword evidence="2" id="KW-1133">Transmembrane helix</keyword>
<feature type="chain" id="PRO_5046204918" evidence="3">
    <location>
        <begin position="25"/>
        <end position="993"/>
    </location>
</feature>
<protein>
    <submittedName>
        <fullName evidence="5">CHAT domain-containing protein</fullName>
    </submittedName>
</protein>
<accession>A0ABW5LHP7</accession>
<dbReference type="SMART" id="SM00028">
    <property type="entry name" value="TPR"/>
    <property type="match status" value="8"/>
</dbReference>
<proteinExistence type="predicted"/>
<dbReference type="PROSITE" id="PS50293">
    <property type="entry name" value="TPR_REGION"/>
    <property type="match status" value="2"/>
</dbReference>
<feature type="repeat" description="TPR" evidence="1">
    <location>
        <begin position="364"/>
        <end position="397"/>
    </location>
</feature>